<dbReference type="InterPro" id="IPR022790">
    <property type="entry name" value="GH26_dom"/>
</dbReference>
<keyword evidence="3" id="KW-0326">Glycosidase</keyword>
<dbReference type="InterPro" id="IPR000805">
    <property type="entry name" value="Glyco_hydro_26"/>
</dbReference>
<dbReference type="PRINTS" id="PR00739">
    <property type="entry name" value="GLHYDRLASE26"/>
</dbReference>
<feature type="domain" description="GH26" evidence="4">
    <location>
        <begin position="24"/>
        <end position="355"/>
    </location>
</feature>
<evidence type="ECO:0000313" key="5">
    <source>
        <dbReference type="EMBL" id="ACA61146.1"/>
    </source>
</evidence>
<dbReference type="PIRSF" id="PIRSF018168">
    <property type="entry name" value="Mannan-1_4-beta-mannosidase"/>
    <property type="match status" value="1"/>
</dbReference>
<dbReference type="EMBL" id="EU449485">
    <property type="protein sequence ID" value="ACA61146.1"/>
    <property type="molecule type" value="Genomic_DNA"/>
</dbReference>
<dbReference type="PROSITE" id="PS51764">
    <property type="entry name" value="GH26"/>
    <property type="match status" value="1"/>
</dbReference>
<dbReference type="InterPro" id="IPR016714">
    <property type="entry name" value="MANB/E"/>
</dbReference>
<evidence type="ECO:0000259" key="4">
    <source>
        <dbReference type="PROSITE" id="PS51764"/>
    </source>
</evidence>
<dbReference type="GO" id="GO:0006080">
    <property type="term" value="P:substituted mannan metabolic process"/>
    <property type="evidence" value="ECO:0007669"/>
    <property type="project" value="InterPro"/>
</dbReference>
<proteinExistence type="inferred from homology"/>
<evidence type="ECO:0000256" key="1">
    <source>
        <dbReference type="ARBA" id="ARBA00007754"/>
    </source>
</evidence>
<evidence type="ECO:0000256" key="2">
    <source>
        <dbReference type="ARBA" id="ARBA00022801"/>
    </source>
</evidence>
<dbReference type="PROSITE" id="PS51257">
    <property type="entry name" value="PROKAR_LIPOPROTEIN"/>
    <property type="match status" value="1"/>
</dbReference>
<reference evidence="5" key="1">
    <citation type="journal article" date="2009" name="J. Appl. Microbiol.">
        <title>Isolation and partial characterization of novel genes encoding acidic cellulases from metagenomes of buffalo rumens.</title>
        <authorList>
            <person name="Duan C.J."/>
            <person name="Xian L."/>
            <person name="Zhao G.C."/>
            <person name="Feng Y."/>
            <person name="Pang H."/>
            <person name="Bai X.-L."/>
            <person name="Tang J.L."/>
            <person name="Ma Q.-S."/>
            <person name="Feng J.X."/>
        </authorList>
    </citation>
    <scope>NUCLEOTIDE SEQUENCE</scope>
</reference>
<comment type="similarity">
    <text evidence="1">Belongs to the glycosyl hydrolase 26 family.</text>
</comment>
<name>B1PLI9_9ZZZZ</name>
<dbReference type="AlphaFoldDB" id="B1PLI9"/>
<protein>
    <submittedName>
        <fullName evidence="5">Beta-mannanase</fullName>
    </submittedName>
</protein>
<dbReference type="PANTHER" id="PTHR40079:SF4">
    <property type="entry name" value="GH26 DOMAIN-CONTAINING PROTEIN-RELATED"/>
    <property type="match status" value="1"/>
</dbReference>
<dbReference type="GO" id="GO:0016985">
    <property type="term" value="F:mannan endo-1,4-beta-mannosidase activity"/>
    <property type="evidence" value="ECO:0007669"/>
    <property type="project" value="InterPro"/>
</dbReference>
<dbReference type="PANTHER" id="PTHR40079">
    <property type="entry name" value="MANNAN ENDO-1,4-BETA-MANNOSIDASE E-RELATED"/>
    <property type="match status" value="1"/>
</dbReference>
<dbReference type="InterPro" id="IPR017853">
    <property type="entry name" value="GH"/>
</dbReference>
<dbReference type="Pfam" id="PF02156">
    <property type="entry name" value="Glyco_hydro_26"/>
    <property type="match status" value="1"/>
</dbReference>
<accession>B1PLI9</accession>
<organism evidence="5">
    <name type="scientific">uncultured microorganism</name>
    <dbReference type="NCBI Taxonomy" id="358574"/>
    <lineage>
        <taxon>unclassified sequences</taxon>
        <taxon>environmental samples</taxon>
    </lineage>
</organism>
<dbReference type="CAZy" id="GH26">
    <property type="family name" value="Glycoside Hydrolase Family 26"/>
</dbReference>
<dbReference type="SUPFAM" id="SSF51445">
    <property type="entry name" value="(Trans)glycosidases"/>
    <property type="match status" value="1"/>
</dbReference>
<sequence length="355" mass="39752">MQILKPTTFLAAACVLLAACTPARPAGSLAERLAAAAGTPLYGHQDDLMYGHSWNANTDGDTELVRSDVYDVCGHYPAILGLDLGGIELGEAHNLDGNDFSLMREAAVRHHERGGVVSLSWHLRNPLTGGDAWDVSSDQVVASVLPGGEKHDVFVQWMDRAADWILSLKDADGKQIPVIWRPWHEHSGSWFWWGRRLCTNEEYNALWRMNYEHFRARGVEALWAISPNYMDENFGQWLDRYPGDDCVDVIGLDCYFFSDRETYIRQVRSGLASLEQVCREKGKILALTETGQEGLKDADWWTGALSPAIQGFPVSYVLTWRNASDQPGHFYAPFPGQASAEDFCTWIENDNITVL</sequence>
<keyword evidence="2" id="KW-0378">Hydrolase</keyword>
<evidence type="ECO:0000256" key="3">
    <source>
        <dbReference type="ARBA" id="ARBA00023295"/>
    </source>
</evidence>
<dbReference type="Gene3D" id="3.20.20.80">
    <property type="entry name" value="Glycosidases"/>
    <property type="match status" value="1"/>
</dbReference>